<dbReference type="PANTHER" id="PTHR10159:SF533">
    <property type="entry name" value="TYROSINE-PROTEIN PHOSPHATASE VHP-1"/>
    <property type="match status" value="1"/>
</dbReference>
<accession>A0A8S4Q2U6</accession>
<feature type="compositionally biased region" description="Low complexity" evidence="5">
    <location>
        <begin position="539"/>
        <end position="555"/>
    </location>
</feature>
<dbReference type="InterPro" id="IPR000340">
    <property type="entry name" value="Dual-sp_phosphatase_cat-dom"/>
</dbReference>
<dbReference type="SMART" id="SM00195">
    <property type="entry name" value="DSPc"/>
    <property type="match status" value="1"/>
</dbReference>
<dbReference type="InterPro" id="IPR029021">
    <property type="entry name" value="Prot-tyrosine_phosphatase-like"/>
</dbReference>
<sequence>MKRPMKIYNHIKLKLGTGGFLEFQATHPSLCESKSSSKHALTSMSQPCMPVSNIGPTKILPFLYLGSQVDALNQDNIQMNDITWILNVSNTCPKPAFIQDAHFYRIPINDNYSDKLIPHLKKAFHFLDKVRDANGCVLIHCLAGISRSATLAIAYIMYHLKLSSEEAYRYVKDKRPTISPNFNFLGQLLEFENQLKAERGQAEDDENPSTLKRQCISDMRSPSTPTQKEFPNFLVNSLKVDSAGAQSPTTQLARLNFNQPSPDFHAREASSIPVINFPTTSLDKLNFTPCFAKEDLGLAFRSKTGGTKRPLSTSVLETGKKCDGSALGQIKEVCASASTSTMHQDNVLMRPKDLRPKRLVRPNSIAFSTYPHFDLNSDNNNKKKDKFGLMGACTTSDSATIATQGNITTNNNAVSMETTTTTSTTTTHLDNANSEASQEEEMLPVQMRPKPNLGGEELPCISVKRSSLEEGRKSRSLEDILIHDADHLQDVHTSTCCCHRAIGNSLKSKRSADIFMKQSGKGGNLDSMKCRCGTDPHQSDSSISSSGSHKSLHSSLELIEVS</sequence>
<dbReference type="Gene3D" id="3.90.190.10">
    <property type="entry name" value="Protein tyrosine phosphatase superfamily"/>
    <property type="match status" value="1"/>
</dbReference>
<dbReference type="SMART" id="SM00404">
    <property type="entry name" value="PTPc_motif"/>
    <property type="match status" value="1"/>
</dbReference>
<evidence type="ECO:0000256" key="1">
    <source>
        <dbReference type="ARBA" id="ARBA00008601"/>
    </source>
</evidence>
<feature type="region of interest" description="Disordered" evidence="5">
    <location>
        <begin position="197"/>
        <end position="229"/>
    </location>
</feature>
<feature type="domain" description="Tyrosine specific protein phosphatases" evidence="7">
    <location>
        <begin position="124"/>
        <end position="178"/>
    </location>
</feature>
<dbReference type="EC" id="3.1.3.48" evidence="2"/>
<dbReference type="InterPro" id="IPR020422">
    <property type="entry name" value="TYR_PHOSPHATASE_DUAL_dom"/>
</dbReference>
<comment type="similarity">
    <text evidence="1">Belongs to the protein-tyrosine phosphatase family. Non-receptor class dual specificity subfamily.</text>
</comment>
<keyword evidence="4" id="KW-0904">Protein phosphatase</keyword>
<dbReference type="PROSITE" id="PS00383">
    <property type="entry name" value="TYR_PHOSPHATASE_1"/>
    <property type="match status" value="1"/>
</dbReference>
<dbReference type="EMBL" id="CAIIXF020000011">
    <property type="protein sequence ID" value="CAH1799941.1"/>
    <property type="molecule type" value="Genomic_DNA"/>
</dbReference>
<dbReference type="GO" id="GO:0017017">
    <property type="term" value="F:MAP kinase tyrosine/serine/threonine phosphatase activity"/>
    <property type="evidence" value="ECO:0007669"/>
    <property type="project" value="InterPro"/>
</dbReference>
<dbReference type="OrthoDB" id="426001at2759"/>
<feature type="compositionally biased region" description="Basic and acidic residues" evidence="5">
    <location>
        <begin position="528"/>
        <end position="538"/>
    </location>
</feature>
<dbReference type="InterPro" id="IPR000387">
    <property type="entry name" value="Tyr_Pase_dom"/>
</dbReference>
<dbReference type="PROSITE" id="PS50056">
    <property type="entry name" value="TYR_PHOSPHATASE_2"/>
    <property type="match status" value="1"/>
</dbReference>
<dbReference type="PRINTS" id="PR01764">
    <property type="entry name" value="MAPKPHPHTASE"/>
</dbReference>
<dbReference type="SUPFAM" id="SSF52799">
    <property type="entry name" value="(Phosphotyrosine protein) phosphatases II"/>
    <property type="match status" value="1"/>
</dbReference>
<evidence type="ECO:0000256" key="4">
    <source>
        <dbReference type="ARBA" id="ARBA00022912"/>
    </source>
</evidence>
<evidence type="ECO:0000256" key="3">
    <source>
        <dbReference type="ARBA" id="ARBA00022801"/>
    </source>
</evidence>
<gene>
    <name evidence="8" type="ORF">OFUS_LOCUS23896</name>
</gene>
<dbReference type="AlphaFoldDB" id="A0A8S4Q2U6"/>
<evidence type="ECO:0000256" key="2">
    <source>
        <dbReference type="ARBA" id="ARBA00013064"/>
    </source>
</evidence>
<protein>
    <recommendedName>
        <fullName evidence="2">protein-tyrosine-phosphatase</fullName>
        <ecNumber evidence="2">3.1.3.48</ecNumber>
    </recommendedName>
</protein>
<dbReference type="Proteomes" id="UP000749559">
    <property type="component" value="Unassembled WGS sequence"/>
</dbReference>
<keyword evidence="3" id="KW-0378">Hydrolase</keyword>
<dbReference type="InterPro" id="IPR016130">
    <property type="entry name" value="Tyr_Pase_AS"/>
</dbReference>
<dbReference type="GO" id="GO:0033550">
    <property type="term" value="F:MAP kinase tyrosine phosphatase activity"/>
    <property type="evidence" value="ECO:0007669"/>
    <property type="project" value="TreeGrafter"/>
</dbReference>
<feature type="compositionally biased region" description="Polar residues" evidence="5">
    <location>
        <begin position="220"/>
        <end position="229"/>
    </location>
</feature>
<evidence type="ECO:0000259" key="7">
    <source>
        <dbReference type="PROSITE" id="PS50056"/>
    </source>
</evidence>
<dbReference type="GO" id="GO:0005737">
    <property type="term" value="C:cytoplasm"/>
    <property type="evidence" value="ECO:0007669"/>
    <property type="project" value="TreeGrafter"/>
</dbReference>
<evidence type="ECO:0000313" key="8">
    <source>
        <dbReference type="EMBL" id="CAH1799941.1"/>
    </source>
</evidence>
<dbReference type="GO" id="GO:0008330">
    <property type="term" value="F:protein tyrosine/threonine phosphatase activity"/>
    <property type="evidence" value="ECO:0007669"/>
    <property type="project" value="TreeGrafter"/>
</dbReference>
<evidence type="ECO:0000313" key="9">
    <source>
        <dbReference type="Proteomes" id="UP000749559"/>
    </source>
</evidence>
<dbReference type="GO" id="GO:0043409">
    <property type="term" value="P:negative regulation of MAPK cascade"/>
    <property type="evidence" value="ECO:0007669"/>
    <property type="project" value="TreeGrafter"/>
</dbReference>
<dbReference type="PANTHER" id="PTHR10159">
    <property type="entry name" value="DUAL SPECIFICITY PROTEIN PHOSPHATASE"/>
    <property type="match status" value="1"/>
</dbReference>
<dbReference type="InterPro" id="IPR003595">
    <property type="entry name" value="Tyr_Pase_cat"/>
</dbReference>
<keyword evidence="9" id="KW-1185">Reference proteome</keyword>
<feature type="region of interest" description="Disordered" evidence="5">
    <location>
        <begin position="526"/>
        <end position="562"/>
    </location>
</feature>
<dbReference type="PROSITE" id="PS50054">
    <property type="entry name" value="TYR_PHOSPHATASE_DUAL"/>
    <property type="match status" value="1"/>
</dbReference>
<evidence type="ECO:0000259" key="6">
    <source>
        <dbReference type="PROSITE" id="PS50054"/>
    </source>
</evidence>
<dbReference type="CDD" id="cd14568">
    <property type="entry name" value="DSP_MKP_classIII"/>
    <property type="match status" value="1"/>
</dbReference>
<dbReference type="Pfam" id="PF00782">
    <property type="entry name" value="DSPc"/>
    <property type="match status" value="1"/>
</dbReference>
<organism evidence="8 9">
    <name type="scientific">Owenia fusiformis</name>
    <name type="common">Polychaete worm</name>
    <dbReference type="NCBI Taxonomy" id="6347"/>
    <lineage>
        <taxon>Eukaryota</taxon>
        <taxon>Metazoa</taxon>
        <taxon>Spiralia</taxon>
        <taxon>Lophotrochozoa</taxon>
        <taxon>Annelida</taxon>
        <taxon>Polychaeta</taxon>
        <taxon>Sedentaria</taxon>
        <taxon>Canalipalpata</taxon>
        <taxon>Sabellida</taxon>
        <taxon>Oweniida</taxon>
        <taxon>Oweniidae</taxon>
        <taxon>Owenia</taxon>
    </lineage>
</organism>
<name>A0A8S4Q2U6_OWEFU</name>
<proteinExistence type="inferred from homology"/>
<evidence type="ECO:0000256" key="5">
    <source>
        <dbReference type="SAM" id="MobiDB-lite"/>
    </source>
</evidence>
<comment type="caution">
    <text evidence="8">The sequence shown here is derived from an EMBL/GenBank/DDBJ whole genome shotgun (WGS) entry which is preliminary data.</text>
</comment>
<dbReference type="InterPro" id="IPR008343">
    <property type="entry name" value="MKP"/>
</dbReference>
<feature type="domain" description="Tyrosine-protein phosphatase" evidence="6">
    <location>
        <begin position="55"/>
        <end position="197"/>
    </location>
</feature>
<reference evidence="8" key="1">
    <citation type="submission" date="2022-03" db="EMBL/GenBank/DDBJ databases">
        <authorList>
            <person name="Martin C."/>
        </authorList>
    </citation>
    <scope>NUCLEOTIDE SEQUENCE</scope>
</reference>